<sequence>MTGRKHARHPLTHSDKYTWNMRGMRGIDEPWFWRVSTKLTRSSRMGIAEYTQMRSGKRTRNYGK</sequence>
<dbReference type="KEGG" id="nai:NECAME_13815"/>
<organism evidence="1 2">
    <name type="scientific">Necator americanus</name>
    <name type="common">Human hookworm</name>
    <dbReference type="NCBI Taxonomy" id="51031"/>
    <lineage>
        <taxon>Eukaryota</taxon>
        <taxon>Metazoa</taxon>
        <taxon>Ecdysozoa</taxon>
        <taxon>Nematoda</taxon>
        <taxon>Chromadorea</taxon>
        <taxon>Rhabditida</taxon>
        <taxon>Rhabditina</taxon>
        <taxon>Rhabditomorpha</taxon>
        <taxon>Strongyloidea</taxon>
        <taxon>Ancylostomatidae</taxon>
        <taxon>Bunostominae</taxon>
        <taxon>Necator</taxon>
    </lineage>
</organism>
<evidence type="ECO:0000313" key="1">
    <source>
        <dbReference type="EMBL" id="ETN72587.1"/>
    </source>
</evidence>
<gene>
    <name evidence="1" type="ORF">NECAME_13815</name>
</gene>
<keyword evidence="2" id="KW-1185">Reference proteome</keyword>
<name>W2SV61_NECAM</name>
<protein>
    <submittedName>
        <fullName evidence="1">Uncharacterized protein</fullName>
    </submittedName>
</protein>
<dbReference type="EMBL" id="KI663775">
    <property type="protein sequence ID" value="ETN72587.1"/>
    <property type="molecule type" value="Genomic_DNA"/>
</dbReference>
<reference evidence="2" key="1">
    <citation type="journal article" date="2014" name="Nat. Genet.">
        <title>Genome of the human hookworm Necator americanus.</title>
        <authorList>
            <person name="Tang Y.T."/>
            <person name="Gao X."/>
            <person name="Rosa B.A."/>
            <person name="Abubucker S."/>
            <person name="Hallsworth-Pepin K."/>
            <person name="Martin J."/>
            <person name="Tyagi R."/>
            <person name="Heizer E."/>
            <person name="Zhang X."/>
            <person name="Bhonagiri-Palsikar V."/>
            <person name="Minx P."/>
            <person name="Warren W.C."/>
            <person name="Wang Q."/>
            <person name="Zhan B."/>
            <person name="Hotez P.J."/>
            <person name="Sternberg P.W."/>
            <person name="Dougall A."/>
            <person name="Gaze S.T."/>
            <person name="Mulvenna J."/>
            <person name="Sotillo J."/>
            <person name="Ranganathan S."/>
            <person name="Rabelo E.M."/>
            <person name="Wilson R.K."/>
            <person name="Felgner P.L."/>
            <person name="Bethony J."/>
            <person name="Hawdon J.M."/>
            <person name="Gasser R.B."/>
            <person name="Loukas A."/>
            <person name="Mitreva M."/>
        </authorList>
    </citation>
    <scope>NUCLEOTIDE SEQUENCE [LARGE SCALE GENOMIC DNA]</scope>
</reference>
<dbReference type="AlphaFoldDB" id="W2SV61"/>
<proteinExistence type="predicted"/>
<dbReference type="Proteomes" id="UP000053676">
    <property type="component" value="Unassembled WGS sequence"/>
</dbReference>
<evidence type="ECO:0000313" key="2">
    <source>
        <dbReference type="Proteomes" id="UP000053676"/>
    </source>
</evidence>
<accession>W2SV61</accession>